<sequence>MKPFRPPINTQAFLLIPSHRFGFYFRCSNLEMIGQVLEFGDDLGFRRRSDSEGMIGGRLFILQEGEVVPKGLGYLS</sequence>
<protein>
    <submittedName>
        <fullName evidence="1">Uncharacterized protein</fullName>
    </submittedName>
</protein>
<comment type="caution">
    <text evidence="1">The sequence shown here is derived from an EMBL/GenBank/DDBJ whole genome shotgun (WGS) entry which is preliminary data.</text>
</comment>
<evidence type="ECO:0000313" key="2">
    <source>
        <dbReference type="Proteomes" id="UP001234297"/>
    </source>
</evidence>
<gene>
    <name evidence="1" type="ORF">MRB53_027431</name>
</gene>
<dbReference type="EMBL" id="CM056816">
    <property type="protein sequence ID" value="KAJ8634095.1"/>
    <property type="molecule type" value="Genomic_DNA"/>
</dbReference>
<reference evidence="1 2" key="1">
    <citation type="journal article" date="2022" name="Hortic Res">
        <title>A haplotype resolved chromosomal level avocado genome allows analysis of novel avocado genes.</title>
        <authorList>
            <person name="Nath O."/>
            <person name="Fletcher S.J."/>
            <person name="Hayward A."/>
            <person name="Shaw L.M."/>
            <person name="Masouleh A.K."/>
            <person name="Furtado A."/>
            <person name="Henry R.J."/>
            <person name="Mitter N."/>
        </authorList>
    </citation>
    <scope>NUCLEOTIDE SEQUENCE [LARGE SCALE GENOMIC DNA]</scope>
    <source>
        <strain evidence="2">cv. Hass</strain>
    </source>
</reference>
<organism evidence="1 2">
    <name type="scientific">Persea americana</name>
    <name type="common">Avocado</name>
    <dbReference type="NCBI Taxonomy" id="3435"/>
    <lineage>
        <taxon>Eukaryota</taxon>
        <taxon>Viridiplantae</taxon>
        <taxon>Streptophyta</taxon>
        <taxon>Embryophyta</taxon>
        <taxon>Tracheophyta</taxon>
        <taxon>Spermatophyta</taxon>
        <taxon>Magnoliopsida</taxon>
        <taxon>Magnoliidae</taxon>
        <taxon>Laurales</taxon>
        <taxon>Lauraceae</taxon>
        <taxon>Persea</taxon>
    </lineage>
</organism>
<accession>A0ACC2LKV9</accession>
<evidence type="ECO:0000313" key="1">
    <source>
        <dbReference type="EMBL" id="KAJ8634095.1"/>
    </source>
</evidence>
<proteinExistence type="predicted"/>
<dbReference type="Proteomes" id="UP001234297">
    <property type="component" value="Chromosome 8"/>
</dbReference>
<name>A0ACC2LKV9_PERAE</name>
<keyword evidence="2" id="KW-1185">Reference proteome</keyword>